<evidence type="ECO:0000256" key="1">
    <source>
        <dbReference type="SAM" id="MobiDB-lite"/>
    </source>
</evidence>
<proteinExistence type="predicted"/>
<evidence type="ECO:0000313" key="3">
    <source>
        <dbReference type="EMBL" id="CAE0489121.1"/>
    </source>
</evidence>
<feature type="region of interest" description="Disordered" evidence="1">
    <location>
        <begin position="158"/>
        <end position="232"/>
    </location>
</feature>
<organism evidence="3">
    <name type="scientific">Dunaliella tertiolecta</name>
    <name type="common">Green alga</name>
    <dbReference type="NCBI Taxonomy" id="3047"/>
    <lineage>
        <taxon>Eukaryota</taxon>
        <taxon>Viridiplantae</taxon>
        <taxon>Chlorophyta</taxon>
        <taxon>core chlorophytes</taxon>
        <taxon>Chlorophyceae</taxon>
        <taxon>CS clade</taxon>
        <taxon>Chlamydomonadales</taxon>
        <taxon>Dunaliellaceae</taxon>
        <taxon>Dunaliella</taxon>
    </lineage>
</organism>
<dbReference type="EMBL" id="HBIP01007774">
    <property type="protein sequence ID" value="CAE0489117.1"/>
    <property type="molecule type" value="Transcribed_RNA"/>
</dbReference>
<dbReference type="AlphaFoldDB" id="A0A6S8I5C9"/>
<evidence type="ECO:0000313" key="2">
    <source>
        <dbReference type="EMBL" id="CAE0489117.1"/>
    </source>
</evidence>
<feature type="compositionally biased region" description="Basic and acidic residues" evidence="1">
    <location>
        <begin position="1"/>
        <end position="10"/>
    </location>
</feature>
<dbReference type="EMBL" id="HBIP01007778">
    <property type="protein sequence ID" value="CAE0489121.1"/>
    <property type="molecule type" value="Transcribed_RNA"/>
</dbReference>
<gene>
    <name evidence="2" type="ORF">DTER00134_LOCUS4187</name>
    <name evidence="3" type="ORF">DTER00134_LOCUS4191</name>
</gene>
<feature type="compositionally biased region" description="Low complexity" evidence="1">
    <location>
        <begin position="158"/>
        <end position="172"/>
    </location>
</feature>
<reference evidence="3" key="1">
    <citation type="submission" date="2021-01" db="EMBL/GenBank/DDBJ databases">
        <authorList>
            <person name="Corre E."/>
            <person name="Pelletier E."/>
            <person name="Niang G."/>
            <person name="Scheremetjew M."/>
            <person name="Finn R."/>
            <person name="Kale V."/>
            <person name="Holt S."/>
            <person name="Cochrane G."/>
            <person name="Meng A."/>
            <person name="Brown T."/>
            <person name="Cohen L."/>
        </authorList>
    </citation>
    <scope>NUCLEOTIDE SEQUENCE</scope>
    <source>
        <strain evidence="3">CCMP1320</strain>
    </source>
</reference>
<name>A0A6S8I5C9_DUNTE</name>
<feature type="compositionally biased region" description="Polar residues" evidence="1">
    <location>
        <begin position="214"/>
        <end position="223"/>
    </location>
</feature>
<accession>A0A6S8I5C9</accession>
<feature type="compositionally biased region" description="Polar residues" evidence="1">
    <location>
        <begin position="181"/>
        <end position="192"/>
    </location>
</feature>
<protein>
    <submittedName>
        <fullName evidence="3">Uncharacterized protein</fullName>
    </submittedName>
</protein>
<sequence length="458" mass="48422">MDVEGDRGAQPERLPVALVGRRSRRDDPVSHPGGNHYAASMSASKRSQPMGPPSATQHALTHQGDASREQEVARHPSAAWMAAYLSNVLHALPRMPAEALPKVLQVVAWVGASPQPGWLDAYAAALASKAAVLPSPSLTGAALLLLQLAGLQTRPLVRASSSAPPSNTQPTSTQPPAPQSHISSPEPTSSPSKVPESTADNTLPSDTVPANAADKTSTPNTEPASAERAGHHLKKATCSVLDEGPGYLSHRGTATAEGPAMSSSPAMSSVLHTLWAQVGGPNAVLLSDEHLVQSIQALASCGIPCTGPQQEKAALNALQPRLVRLPRLQLIGLGEAVLKLQMQPDGRWWSSYVRRLQQCLEERTPIPPAACSALLWTIVTAGLYVKPKLLRLLSMHIRAAVEGGAVEDVSKKGERLKRSVGQNTKSRTATRKRAAVMRSPNRSRVCTKSPLVVLLDTA</sequence>
<feature type="region of interest" description="Disordered" evidence="1">
    <location>
        <begin position="1"/>
        <end position="73"/>
    </location>
</feature>